<dbReference type="PROSITE" id="PS51471">
    <property type="entry name" value="FE2OG_OXY"/>
    <property type="match status" value="1"/>
</dbReference>
<dbReference type="Proteomes" id="UP000325598">
    <property type="component" value="Unassembled WGS sequence"/>
</dbReference>
<dbReference type="Pfam" id="PF03171">
    <property type="entry name" value="2OG-FeII_Oxy"/>
    <property type="match status" value="1"/>
</dbReference>
<dbReference type="InterPro" id="IPR050231">
    <property type="entry name" value="Iron_ascorbate_oxido_reductase"/>
</dbReference>
<evidence type="ECO:0000259" key="5">
    <source>
        <dbReference type="PROSITE" id="PS51471"/>
    </source>
</evidence>
<dbReference type="Gene3D" id="2.60.120.330">
    <property type="entry name" value="B-lactam Antibiotic, Isopenicillin N Synthase, Chain"/>
    <property type="match status" value="1"/>
</dbReference>
<protein>
    <submittedName>
        <fullName evidence="6">2OG-Fe(II) oxygenase</fullName>
    </submittedName>
</protein>
<reference evidence="6 7" key="1">
    <citation type="submission" date="2019-10" db="EMBL/GenBank/DDBJ databases">
        <title>Whole genome shotgun sequence of Streptomyces angustmyceticus NBRC 3934.</title>
        <authorList>
            <person name="Hosoyama A."/>
            <person name="Ichikawa N."/>
            <person name="Kimura A."/>
            <person name="Kitahashi Y."/>
            <person name="Komaki H."/>
            <person name="Uohara A."/>
        </authorList>
    </citation>
    <scope>NUCLEOTIDE SEQUENCE [LARGE SCALE GENOMIC DNA]</scope>
    <source>
        <strain evidence="6 7">NBRC 3934</strain>
    </source>
</reference>
<keyword evidence="7" id="KW-1185">Reference proteome</keyword>
<feature type="region of interest" description="Disordered" evidence="4">
    <location>
        <begin position="1"/>
        <end position="41"/>
    </location>
</feature>
<name>A0A5J4LJA2_9ACTN</name>
<dbReference type="InterPro" id="IPR005123">
    <property type="entry name" value="Oxoglu/Fe-dep_dioxygenase_dom"/>
</dbReference>
<comment type="caution">
    <text evidence="6">The sequence shown here is derived from an EMBL/GenBank/DDBJ whole genome shotgun (WGS) entry which is preliminary data.</text>
</comment>
<dbReference type="Pfam" id="PF14226">
    <property type="entry name" value="DIOX_N"/>
    <property type="match status" value="1"/>
</dbReference>
<evidence type="ECO:0000313" key="7">
    <source>
        <dbReference type="Proteomes" id="UP000325598"/>
    </source>
</evidence>
<dbReference type="SUPFAM" id="SSF51197">
    <property type="entry name" value="Clavaminate synthase-like"/>
    <property type="match status" value="1"/>
</dbReference>
<organism evidence="6 7">
    <name type="scientific">Streptomyces angustmyceticus</name>
    <dbReference type="NCBI Taxonomy" id="285578"/>
    <lineage>
        <taxon>Bacteria</taxon>
        <taxon>Bacillati</taxon>
        <taxon>Actinomycetota</taxon>
        <taxon>Actinomycetes</taxon>
        <taxon>Kitasatosporales</taxon>
        <taxon>Streptomycetaceae</taxon>
        <taxon>Streptomyces</taxon>
    </lineage>
</organism>
<evidence type="ECO:0000256" key="1">
    <source>
        <dbReference type="ARBA" id="ARBA00004792"/>
    </source>
</evidence>
<evidence type="ECO:0000256" key="4">
    <source>
        <dbReference type="SAM" id="MobiDB-lite"/>
    </source>
</evidence>
<dbReference type="EMBL" id="BLAG01000014">
    <property type="protein sequence ID" value="GES32574.1"/>
    <property type="molecule type" value="Genomic_DNA"/>
</dbReference>
<evidence type="ECO:0000313" key="6">
    <source>
        <dbReference type="EMBL" id="GES32574.1"/>
    </source>
</evidence>
<dbReference type="GO" id="GO:0046872">
    <property type="term" value="F:metal ion binding"/>
    <property type="evidence" value="ECO:0007669"/>
    <property type="project" value="UniProtKB-KW"/>
</dbReference>
<evidence type="ECO:0000256" key="3">
    <source>
        <dbReference type="RuleBase" id="RU003682"/>
    </source>
</evidence>
<gene>
    <name evidence="6" type="ORF">San01_50610</name>
</gene>
<keyword evidence="3" id="KW-0560">Oxidoreductase</keyword>
<keyword evidence="2" id="KW-0045">Antibiotic biosynthesis</keyword>
<accession>A0A5J4LJA2</accession>
<feature type="compositionally biased region" description="Polar residues" evidence="4">
    <location>
        <begin position="23"/>
        <end position="41"/>
    </location>
</feature>
<comment type="pathway">
    <text evidence="1">Antibiotic biosynthesis.</text>
</comment>
<dbReference type="InterPro" id="IPR044861">
    <property type="entry name" value="IPNS-like_FE2OG_OXY"/>
</dbReference>
<dbReference type="GO" id="GO:0016491">
    <property type="term" value="F:oxidoreductase activity"/>
    <property type="evidence" value="ECO:0007669"/>
    <property type="project" value="UniProtKB-KW"/>
</dbReference>
<sequence>MVTLDTTSQMGSRKARHYAFPQGHSSGKDTMNASHGTSGTAVQPTADKVTLIDGYVPVIDLSSAWTGGPEGRRAVGRALGEVCEHSGFLAVAGHGVSETVIAEMYRATQEFFALPLSEKKRLLADPDDPLMRGFGRPGSLAASNADASLDRERALPDISETYTINKLGEPASPGLPSDADPHLKLPNKWPELPRFAEAYRAYYAAMENLAREIMRLFALALDLPESWFDDKIDEHMTNMTANYYPAQPDPPEPGRARKGHHSDWGCLTILYQDGAPGGLQVLDKAERWVEVPAIASTFVINIGDLMARWTNDRWVSTVHRVVNPPRAVAMCERYSVPFFYQPNYGAVIECIPTCTDPGNPPKYGPITSGAYIMDKFRRAYGN</sequence>
<dbReference type="GO" id="GO:0017000">
    <property type="term" value="P:antibiotic biosynthetic process"/>
    <property type="evidence" value="ECO:0007669"/>
    <property type="project" value="UniProtKB-KW"/>
</dbReference>
<proteinExistence type="inferred from homology"/>
<dbReference type="InterPro" id="IPR027443">
    <property type="entry name" value="IPNS-like_sf"/>
</dbReference>
<keyword evidence="3" id="KW-0408">Iron</keyword>
<evidence type="ECO:0000256" key="2">
    <source>
        <dbReference type="ARBA" id="ARBA00023194"/>
    </source>
</evidence>
<feature type="compositionally biased region" description="Polar residues" evidence="4">
    <location>
        <begin position="1"/>
        <end position="11"/>
    </location>
</feature>
<feature type="domain" description="Fe2OG dioxygenase" evidence="5">
    <location>
        <begin position="231"/>
        <end position="342"/>
    </location>
</feature>
<dbReference type="AlphaFoldDB" id="A0A5J4LJA2"/>
<dbReference type="PANTHER" id="PTHR47990">
    <property type="entry name" value="2-OXOGLUTARATE (2OG) AND FE(II)-DEPENDENT OXYGENASE SUPERFAMILY PROTEIN-RELATED"/>
    <property type="match status" value="1"/>
</dbReference>
<keyword evidence="3" id="KW-0479">Metal-binding</keyword>
<dbReference type="InterPro" id="IPR026992">
    <property type="entry name" value="DIOX_N"/>
</dbReference>
<dbReference type="PRINTS" id="PR00682">
    <property type="entry name" value="IPNSYNTHASE"/>
</dbReference>
<comment type="similarity">
    <text evidence="3">Belongs to the iron/ascorbate-dependent oxidoreductase family.</text>
</comment>